<gene>
    <name evidence="2" type="ORF">TSAR_016449</name>
</gene>
<feature type="region of interest" description="Disordered" evidence="1">
    <location>
        <begin position="974"/>
        <end position="995"/>
    </location>
</feature>
<feature type="region of interest" description="Disordered" evidence="1">
    <location>
        <begin position="125"/>
        <end position="158"/>
    </location>
</feature>
<feature type="compositionally biased region" description="Low complexity" evidence="1">
    <location>
        <begin position="1780"/>
        <end position="1798"/>
    </location>
</feature>
<feature type="compositionally biased region" description="Basic and acidic residues" evidence="1">
    <location>
        <begin position="1469"/>
        <end position="1482"/>
    </location>
</feature>
<proteinExistence type="predicted"/>
<feature type="region of interest" description="Disordered" evidence="1">
    <location>
        <begin position="1961"/>
        <end position="2010"/>
    </location>
</feature>
<feature type="compositionally biased region" description="Basic residues" evidence="1">
    <location>
        <begin position="1743"/>
        <end position="1753"/>
    </location>
</feature>
<feature type="compositionally biased region" description="Basic and acidic residues" evidence="1">
    <location>
        <begin position="1079"/>
        <end position="1108"/>
    </location>
</feature>
<feature type="compositionally biased region" description="Basic residues" evidence="1">
    <location>
        <begin position="550"/>
        <end position="559"/>
    </location>
</feature>
<dbReference type="STRING" id="543379.A0A232EX59"/>
<dbReference type="Proteomes" id="UP000215335">
    <property type="component" value="Unassembled WGS sequence"/>
</dbReference>
<feature type="compositionally biased region" description="Basic and acidic residues" evidence="1">
    <location>
        <begin position="1718"/>
        <end position="1742"/>
    </location>
</feature>
<evidence type="ECO:0000256" key="1">
    <source>
        <dbReference type="SAM" id="MobiDB-lite"/>
    </source>
</evidence>
<feature type="compositionally biased region" description="Low complexity" evidence="1">
    <location>
        <begin position="1364"/>
        <end position="1389"/>
    </location>
</feature>
<feature type="compositionally biased region" description="Basic and acidic residues" evidence="1">
    <location>
        <begin position="1806"/>
        <end position="1826"/>
    </location>
</feature>
<feature type="region of interest" description="Disordered" evidence="1">
    <location>
        <begin position="762"/>
        <end position="802"/>
    </location>
</feature>
<feature type="compositionally biased region" description="Polar residues" evidence="1">
    <location>
        <begin position="1444"/>
        <end position="1468"/>
    </location>
</feature>
<feature type="compositionally biased region" description="Polar residues" evidence="1">
    <location>
        <begin position="1401"/>
        <end position="1423"/>
    </location>
</feature>
<feature type="region of interest" description="Disordered" evidence="1">
    <location>
        <begin position="398"/>
        <end position="427"/>
    </location>
</feature>
<feature type="compositionally biased region" description="Basic residues" evidence="1">
    <location>
        <begin position="1052"/>
        <end position="1066"/>
    </location>
</feature>
<feature type="compositionally biased region" description="Polar residues" evidence="1">
    <location>
        <begin position="413"/>
        <end position="427"/>
    </location>
</feature>
<feature type="region of interest" description="Disordered" evidence="1">
    <location>
        <begin position="1504"/>
        <end position="1532"/>
    </location>
</feature>
<dbReference type="OrthoDB" id="6287635at2759"/>
<feature type="region of interest" description="Disordered" evidence="1">
    <location>
        <begin position="1683"/>
        <end position="1860"/>
    </location>
</feature>
<protein>
    <submittedName>
        <fullName evidence="2">Uncharacterized protein</fullName>
    </submittedName>
</protein>
<feature type="compositionally biased region" description="Basic and acidic residues" evidence="1">
    <location>
        <begin position="1877"/>
        <end position="1890"/>
    </location>
</feature>
<feature type="region of interest" description="Disordered" evidence="1">
    <location>
        <begin position="1874"/>
        <end position="1904"/>
    </location>
</feature>
<feature type="compositionally biased region" description="Basic and acidic residues" evidence="1">
    <location>
        <begin position="535"/>
        <end position="545"/>
    </location>
</feature>
<name>A0A232EX59_9HYME</name>
<feature type="compositionally biased region" description="Basic and acidic residues" evidence="1">
    <location>
        <begin position="1316"/>
        <end position="1335"/>
    </location>
</feature>
<feature type="compositionally biased region" description="Basic and acidic residues" evidence="1">
    <location>
        <begin position="1763"/>
        <end position="1778"/>
    </location>
</feature>
<feature type="region of interest" description="Disordered" evidence="1">
    <location>
        <begin position="1313"/>
        <end position="1487"/>
    </location>
</feature>
<feature type="region of interest" description="Disordered" evidence="1">
    <location>
        <begin position="1048"/>
        <end position="1144"/>
    </location>
</feature>
<feature type="region of interest" description="Disordered" evidence="1">
    <location>
        <begin position="526"/>
        <end position="568"/>
    </location>
</feature>
<reference evidence="2 3" key="1">
    <citation type="journal article" date="2017" name="Curr. Biol.">
        <title>The Evolution of Venom by Co-option of Single-Copy Genes.</title>
        <authorList>
            <person name="Martinson E.O."/>
            <person name="Mrinalini"/>
            <person name="Kelkar Y.D."/>
            <person name="Chang C.H."/>
            <person name="Werren J.H."/>
        </authorList>
    </citation>
    <scope>NUCLEOTIDE SEQUENCE [LARGE SCALE GENOMIC DNA]</scope>
    <source>
        <strain evidence="2 3">Alberta</strain>
        <tissue evidence="2">Whole body</tissue>
    </source>
</reference>
<organism evidence="2 3">
    <name type="scientific">Trichomalopsis sarcophagae</name>
    <dbReference type="NCBI Taxonomy" id="543379"/>
    <lineage>
        <taxon>Eukaryota</taxon>
        <taxon>Metazoa</taxon>
        <taxon>Ecdysozoa</taxon>
        <taxon>Arthropoda</taxon>
        <taxon>Hexapoda</taxon>
        <taxon>Insecta</taxon>
        <taxon>Pterygota</taxon>
        <taxon>Neoptera</taxon>
        <taxon>Endopterygota</taxon>
        <taxon>Hymenoptera</taxon>
        <taxon>Apocrita</taxon>
        <taxon>Proctotrupomorpha</taxon>
        <taxon>Chalcidoidea</taxon>
        <taxon>Pteromalidae</taxon>
        <taxon>Pteromalinae</taxon>
        <taxon>Trichomalopsis</taxon>
    </lineage>
</organism>
<feature type="compositionally biased region" description="Low complexity" evidence="1">
    <location>
        <begin position="1346"/>
        <end position="1355"/>
    </location>
</feature>
<evidence type="ECO:0000313" key="3">
    <source>
        <dbReference type="Proteomes" id="UP000215335"/>
    </source>
</evidence>
<keyword evidence="3" id="KW-1185">Reference proteome</keyword>
<accession>A0A232EX59</accession>
<sequence length="2048" mass="224845">MDSLLPSEIARLVLGECKLFVGGGYLQEQKCEGAAKTFLETSPLLQECHLVAQRGGKYSTKVGGLNLMDILEKYCAVNAMVQEKLSRVTDNETLRHCNDLLDQLRYLLDGSSSSRGHRFVVNISVPSQSSPSGPLRSPIISGSNRKRHHSGSERGKRISKTLSNMMDKNAQNAVTQSCDTVEATPLESLPGHKASTKQTDLENQINTNDKYLNKIDPMMPAPKIPRFDVPSSSTTNTQPVEPSLGLSSNINVHSNYKDQGTEAIPIIEPLQPVQTLSKCTSGTNTDELMNYCTAEVQTGPCDIIESESDVNDEPIENLSMLTKKLLQRTELHERIAENINKAIMPVETPLREDNVCEHPTEANLSLLNDFDTTIKSIVQATETDPVFEDFLNEIFKVGETDTSPDEDSDGKNNKISNNENYPQNTEMIGTDHNCEVMEPIKLNEQKTDGSEVPLKQRLRSSSRSQNTNIDEEDKDTNILLENQNAEAIMSIVNVVTSKRNSLASSEEFNGEFISIDPVPEIPVVHEPPPEAIVEPEVKKSEDKIKPSKSTTKKTKKPKPPKPIPEPPEVVPTLILCSEKDVESLMHQSQSYIPIAPKPDEATPPIAESAPKIYLRTVNVPRHLINPTAIELSKAANPQILQMLQQQQVGSPQKAVGDAGPIVSSATSDQIVVPIVLTDEKHRAKDGDSTTATSAVPARCVPRSSESITLYGGAGDATEMKVSPISSMPIISLDDSTIGLTAGTGLSPYFKDHIIGGDSIEADSTKKDEEMEAEQVEVQDSAKESEYPKITANTTADTEDDCPEPVVLHVEPDEEELAANALEEKPEEKQGSVKSDNVITTEIIAKRTPRTLLRSRAKNNRLSLSTPRRRNSHVRALDFNTPMKHGTARKVPQSCTRSKSVCRAGLFKSPPFTGATPNVNINLLPEPQPIVKKIRTIAPMNPIIYPQVPIATRSPAPKLQGNWAKYTGIGMILGETSTSESSPEKTPQQETAAKIPSPIPELPEESIEEVPEKKAQDLCVNNVEKPISEKKSWDSDLRRIVGSQVIEAESKSRTRKFRGASIKKKGSASKATKSDAPGDGDAKDKTQDQKTTMDDKKTEPDSKNAKNTDDDNANQPIDKINTSVEVGTETAHKTEITPPSALPVSKKPHFEALSVSKLNVENDKNVKNSTIPKNSPVNVTITRFPDMLDLETPRKTEVTIYVPPTPRLLVTPGDGLKINKSKVDLKIKDCVDTPDFPKTPCIVVTPKIVEEEDNDKKPSPYYEPEDEQPAKFKEIVTEKVVMQVQETKTVTIQKNVIELQENKSIEITEYGVIEESMNQKDQDEQTRSEDNSKEIIEETSIEEANVSANSSANSYSDSDDDSSDSDSSSSSSSSNSSTSSTSSNSSGESSPTKSFIREATEVASQVSPESPPTKSVIQEATETVAQVDPASSPIKSIIQEPAETAIQSSPELSPNKSINQETTDVTSQSFRKDFSMTESEKSSPEPLMQSFSNIGQEELDRLEAISRENSPTKVFSVTKEPSDDEVKETPAKQENMVEAVIGDTPSVTDAERALRRDSLTNLTSKISAIITTSQSDRSLATSSAATSEESCVTSTGKSGLKIKSIENVEPNDLTKKVSEMLHLEIQKNQRLAISQRKAVVNNIVIDAKLSQQLEEKRLRMLAKLNGQKNPKVTGKGKKLIATKKSAETEKFVSSTTDNRKDKTKQQIESDKLVYNSAKNVEKSKSDNVKLADKKTEMAKESRKGKSKASPKKKTAQNDQLSKTEGAKNEANLKKAEKGAMKSTAKETSVTATTITITAENVKKISKSKVDQVKRDLFSDEEINDQRTTRSQTARRTTSGGPKNSNADDGHDANAPFNNSKEELPGVLECLQLIPANKSDQESGNHDLRNETFDNCGPSNSQSNVQDISIVYDESVPIKKRKRQYSTGDLETTYSFTFPEEGITQILTLTECSELFKMTPKYGKPKATTSPKKSPTKVKKSSIKILEKPPMPTAASNARVGKLDERKKKVCKRKTTPIKEDRVVDKKTKVDPQALFKKIKVDEFLKLVHE</sequence>
<dbReference type="EMBL" id="NNAY01001794">
    <property type="protein sequence ID" value="OXU22900.1"/>
    <property type="molecule type" value="Genomic_DNA"/>
</dbReference>
<feature type="compositionally biased region" description="Low complexity" evidence="1">
    <location>
        <begin position="974"/>
        <end position="985"/>
    </location>
</feature>
<feature type="compositionally biased region" description="Polar residues" evidence="1">
    <location>
        <begin position="1895"/>
        <end position="1904"/>
    </location>
</feature>
<feature type="compositionally biased region" description="Low complexity" evidence="1">
    <location>
        <begin position="1827"/>
        <end position="1837"/>
    </location>
</feature>
<comment type="caution">
    <text evidence="2">The sequence shown here is derived from an EMBL/GenBank/DDBJ whole genome shotgun (WGS) entry which is preliminary data.</text>
</comment>
<feature type="region of interest" description="Disordered" evidence="1">
    <location>
        <begin position="442"/>
        <end position="475"/>
    </location>
</feature>
<evidence type="ECO:0000313" key="2">
    <source>
        <dbReference type="EMBL" id="OXU22900.1"/>
    </source>
</evidence>
<feature type="compositionally biased region" description="Basic and acidic residues" evidence="1">
    <location>
        <begin position="1696"/>
        <end position="1710"/>
    </location>
</feature>